<protein>
    <submittedName>
        <fullName evidence="1">Uncharacterized protein</fullName>
    </submittedName>
</protein>
<proteinExistence type="predicted"/>
<dbReference type="AlphaFoldDB" id="A0A1S1V921"/>
<sequence>MLRMTFRIATDHLGDGVVVKTIEDRDLLRGNGYYTSISIDGGEDFVVVESYRHYWDAETGHKEYVRRLEHRK</sequence>
<comment type="caution">
    <text evidence="1">The sequence shown here is derived from an EMBL/GenBank/DDBJ whole genome shotgun (WGS) entry which is preliminary data.</text>
</comment>
<reference evidence="1 2" key="1">
    <citation type="submission" date="2016-09" db="EMBL/GenBank/DDBJ databases">
        <title>Genome sequence of Eubacterium angustum.</title>
        <authorList>
            <person name="Poehlein A."/>
            <person name="Daniel R."/>
        </authorList>
    </citation>
    <scope>NUCLEOTIDE SEQUENCE [LARGE SCALE GENOMIC DNA]</scope>
    <source>
        <strain evidence="1 2">DSM 1989</strain>
    </source>
</reference>
<gene>
    <name evidence="1" type="ORF">EUAN_08800</name>
</gene>
<keyword evidence="2" id="KW-1185">Reference proteome</keyword>
<evidence type="ECO:0000313" key="2">
    <source>
        <dbReference type="Proteomes" id="UP000180254"/>
    </source>
</evidence>
<dbReference type="EMBL" id="MKIE01000002">
    <property type="protein sequence ID" value="OHW63096.1"/>
    <property type="molecule type" value="Genomic_DNA"/>
</dbReference>
<evidence type="ECO:0000313" key="1">
    <source>
        <dbReference type="EMBL" id="OHW63096.1"/>
    </source>
</evidence>
<dbReference type="Proteomes" id="UP000180254">
    <property type="component" value="Unassembled WGS sequence"/>
</dbReference>
<accession>A0A1S1V921</accession>
<name>A0A1S1V921_9FIRM</name>
<dbReference type="STRING" id="39480.EUAN_08800"/>
<organism evidence="1 2">
    <name type="scientific">Andreesenia angusta</name>
    <dbReference type="NCBI Taxonomy" id="39480"/>
    <lineage>
        <taxon>Bacteria</taxon>
        <taxon>Bacillati</taxon>
        <taxon>Bacillota</taxon>
        <taxon>Tissierellia</taxon>
        <taxon>Tissierellales</taxon>
        <taxon>Gottschalkiaceae</taxon>
        <taxon>Andreesenia</taxon>
    </lineage>
</organism>
<dbReference type="RefSeq" id="WP_071062035.1">
    <property type="nucleotide sequence ID" value="NZ_MKIE01000002.1"/>
</dbReference>